<comment type="subunit">
    <text evidence="4">The 20S proteasome core is composed of 28 subunits that are arranged in four stacked rings, resulting in a barrel-shaped structure. The two end rings are each formed by seven alpha subunits, and the two central rings are each formed by seven beta subunits.</text>
</comment>
<feature type="region of interest" description="Disordered" evidence="5">
    <location>
        <begin position="211"/>
        <end position="257"/>
    </location>
</feature>
<dbReference type="Pfam" id="PF00227">
    <property type="entry name" value="Proteasome"/>
    <property type="match status" value="1"/>
</dbReference>
<evidence type="ECO:0000256" key="5">
    <source>
        <dbReference type="SAM" id="MobiDB-lite"/>
    </source>
</evidence>
<reference evidence="7" key="1">
    <citation type="submission" date="2021-03" db="EMBL/GenBank/DDBJ databases">
        <title>Chromosome level genome of the anhydrobiotic midge Polypedilum vanderplanki.</title>
        <authorList>
            <person name="Yoshida Y."/>
            <person name="Kikawada T."/>
            <person name="Gusev O."/>
        </authorList>
    </citation>
    <scope>NUCLEOTIDE SEQUENCE</scope>
    <source>
        <strain evidence="7">NIAS01</strain>
        <tissue evidence="7">Whole body or cell culture</tissue>
    </source>
</reference>
<dbReference type="SMART" id="SM00948">
    <property type="entry name" value="Proteasome_A_N"/>
    <property type="match status" value="1"/>
</dbReference>
<name>A0A9J6CQG9_POLVA</name>
<dbReference type="PROSITE" id="PS51475">
    <property type="entry name" value="PROTEASOME_ALPHA_2"/>
    <property type="match status" value="1"/>
</dbReference>
<keyword evidence="4" id="KW-0963">Cytoplasm</keyword>
<dbReference type="InterPro" id="IPR000426">
    <property type="entry name" value="Proteasome_asu_N"/>
</dbReference>
<evidence type="ECO:0000313" key="8">
    <source>
        <dbReference type="Proteomes" id="UP001107558"/>
    </source>
</evidence>
<dbReference type="AlphaFoldDB" id="A0A9J6CQG9"/>
<dbReference type="Gene3D" id="3.60.20.10">
    <property type="entry name" value="Glutamine Phosphoribosylpyrophosphate, subunit 1, domain 1"/>
    <property type="match status" value="2"/>
</dbReference>
<comment type="caution">
    <text evidence="7">The sequence shown here is derived from an EMBL/GenBank/DDBJ whole genome shotgun (WGS) entry which is preliminary data.</text>
</comment>
<comment type="similarity">
    <text evidence="3 4">Belongs to the peptidase T1A family.</text>
</comment>
<evidence type="ECO:0000259" key="6">
    <source>
        <dbReference type="PROSITE" id="PS00388"/>
    </source>
</evidence>
<dbReference type="InterPro" id="IPR050115">
    <property type="entry name" value="Proteasome_alpha"/>
</dbReference>
<gene>
    <name evidence="7" type="ORF">PVAND_013363</name>
</gene>
<proteinExistence type="inferred from homology"/>
<dbReference type="InterPro" id="IPR029055">
    <property type="entry name" value="Ntn_hydrolases_N"/>
</dbReference>
<comment type="function">
    <text evidence="1">The proteasome is a multicatalytic proteinase complex which is characterized by its ability to cleave peptides with Arg, Phe, Tyr, Leu, and Glu adjacent to the leaving group at neutral or slightly basic pH. The proteasome has an ATP-dependent proteolytic activity.</text>
</comment>
<dbReference type="Pfam" id="PF10584">
    <property type="entry name" value="Proteasome_A_N"/>
    <property type="match status" value="1"/>
</dbReference>
<comment type="subcellular location">
    <subcellularLocation>
        <location evidence="4">Cytoplasm</location>
    </subcellularLocation>
    <subcellularLocation>
        <location evidence="4">Nucleus</location>
    </subcellularLocation>
</comment>
<dbReference type="Proteomes" id="UP001107558">
    <property type="component" value="Chromosome 1"/>
</dbReference>
<dbReference type="GO" id="GO:0006511">
    <property type="term" value="P:ubiquitin-dependent protein catabolic process"/>
    <property type="evidence" value="ECO:0007669"/>
    <property type="project" value="InterPro"/>
</dbReference>
<evidence type="ECO:0000313" key="7">
    <source>
        <dbReference type="EMBL" id="KAG5684119.1"/>
    </source>
</evidence>
<evidence type="ECO:0000256" key="1">
    <source>
        <dbReference type="ARBA" id="ARBA00002000"/>
    </source>
</evidence>
<keyword evidence="4" id="KW-0539">Nucleus</keyword>
<keyword evidence="8" id="KW-1185">Reference proteome</keyword>
<feature type="domain" description="Proteasome alpha-type subunits" evidence="6">
    <location>
        <begin position="6"/>
        <end position="28"/>
    </location>
</feature>
<dbReference type="GO" id="GO:0005634">
    <property type="term" value="C:nucleus"/>
    <property type="evidence" value="ECO:0007669"/>
    <property type="project" value="UniProtKB-SubCell"/>
</dbReference>
<dbReference type="OrthoDB" id="431557at2759"/>
<dbReference type="InterPro" id="IPR023332">
    <property type="entry name" value="Proteasome_alpha-type"/>
</dbReference>
<protein>
    <recommendedName>
        <fullName evidence="4">Proteasome subunit alpha type</fullName>
    </recommendedName>
</protein>
<organism evidence="7 8">
    <name type="scientific">Polypedilum vanderplanki</name>
    <name type="common">Sleeping chironomid midge</name>
    <dbReference type="NCBI Taxonomy" id="319348"/>
    <lineage>
        <taxon>Eukaryota</taxon>
        <taxon>Metazoa</taxon>
        <taxon>Ecdysozoa</taxon>
        <taxon>Arthropoda</taxon>
        <taxon>Hexapoda</taxon>
        <taxon>Insecta</taxon>
        <taxon>Pterygota</taxon>
        <taxon>Neoptera</taxon>
        <taxon>Endopterygota</taxon>
        <taxon>Diptera</taxon>
        <taxon>Nematocera</taxon>
        <taxon>Chironomoidea</taxon>
        <taxon>Chironomidae</taxon>
        <taxon>Chironominae</taxon>
        <taxon>Polypedilum</taxon>
        <taxon>Polypedilum</taxon>
    </lineage>
</organism>
<dbReference type="PANTHER" id="PTHR11599">
    <property type="entry name" value="PROTEASOME SUBUNIT ALPHA/BETA"/>
    <property type="match status" value="1"/>
</dbReference>
<dbReference type="EMBL" id="JADBJN010000001">
    <property type="protein sequence ID" value="KAG5684119.1"/>
    <property type="molecule type" value="Genomic_DNA"/>
</dbReference>
<evidence type="ECO:0000256" key="4">
    <source>
        <dbReference type="RuleBase" id="RU000551"/>
    </source>
</evidence>
<evidence type="ECO:0000256" key="2">
    <source>
        <dbReference type="ARBA" id="ARBA00022942"/>
    </source>
</evidence>
<dbReference type="SUPFAM" id="SSF56235">
    <property type="entry name" value="N-terminal nucleophile aminohydrolases (Ntn hydrolases)"/>
    <property type="match status" value="1"/>
</dbReference>
<evidence type="ECO:0000256" key="3">
    <source>
        <dbReference type="PROSITE-ProRule" id="PRU00808"/>
    </source>
</evidence>
<dbReference type="InterPro" id="IPR001353">
    <property type="entry name" value="Proteasome_sua/b"/>
</dbReference>
<sequence>MFRNQYDSDVTVWSPQGRIHQVEYAMEAVKLGSATVGLKSKDYAVLIALKRATSELSAHQQKILRIDDHIGISMAGITADARVLCRYMRQECINHKYSYGRNHPVGRLINLLGLKMQTCPSANFYDCKAMAIGARSQSARTYLEKHLNEFKDCNLSDLINHGVRAFAGTLPNETKLNNKNLSICVVGKNYKFHCLDETELEKYITAEIVGTQPTSSASDSSEVGVGRTERHGEEQPPTLNPQDPTPAEPATEDRRMQ</sequence>
<dbReference type="GO" id="GO:0005737">
    <property type="term" value="C:cytoplasm"/>
    <property type="evidence" value="ECO:0007669"/>
    <property type="project" value="UniProtKB-SubCell"/>
</dbReference>
<keyword evidence="2 3" id="KW-0647">Proteasome</keyword>
<dbReference type="PROSITE" id="PS00388">
    <property type="entry name" value="PROTEASOME_ALPHA_1"/>
    <property type="match status" value="1"/>
</dbReference>
<dbReference type="GO" id="GO:0019773">
    <property type="term" value="C:proteasome core complex, alpha-subunit complex"/>
    <property type="evidence" value="ECO:0007669"/>
    <property type="project" value="UniProtKB-UniRule"/>
</dbReference>
<accession>A0A9J6CQG9</accession>
<feature type="compositionally biased region" description="Polar residues" evidence="5">
    <location>
        <begin position="211"/>
        <end position="221"/>
    </location>
</feature>